<keyword evidence="3 5" id="KW-1133">Transmembrane helix</keyword>
<evidence type="ECO:0000256" key="5">
    <source>
        <dbReference type="SAM" id="Phobius"/>
    </source>
</evidence>
<protein>
    <submittedName>
        <fullName evidence="7">Uncharacterized protein</fullName>
    </submittedName>
</protein>
<keyword evidence="4 5" id="KW-0472">Membrane</keyword>
<dbReference type="Pfam" id="PF01544">
    <property type="entry name" value="CorA"/>
    <property type="match status" value="1"/>
</dbReference>
<dbReference type="GO" id="GO:0016020">
    <property type="term" value="C:membrane"/>
    <property type="evidence" value="ECO:0007669"/>
    <property type="project" value="UniProtKB-SubCell"/>
</dbReference>
<proteinExistence type="predicted"/>
<dbReference type="Gene3D" id="1.20.58.340">
    <property type="entry name" value="Magnesium transport protein CorA, transmembrane region"/>
    <property type="match status" value="1"/>
</dbReference>
<feature type="signal peptide" evidence="6">
    <location>
        <begin position="1"/>
        <end position="28"/>
    </location>
</feature>
<name>A0A8T2PZY8_CERRI</name>
<dbReference type="OrthoDB" id="165352at2759"/>
<evidence type="ECO:0000256" key="3">
    <source>
        <dbReference type="ARBA" id="ARBA00022989"/>
    </source>
</evidence>
<dbReference type="SUPFAM" id="SSF144083">
    <property type="entry name" value="Magnesium transport protein CorA, transmembrane region"/>
    <property type="match status" value="1"/>
</dbReference>
<dbReference type="GO" id="GO:0046873">
    <property type="term" value="F:metal ion transmembrane transporter activity"/>
    <property type="evidence" value="ECO:0007669"/>
    <property type="project" value="InterPro"/>
</dbReference>
<comment type="subcellular location">
    <subcellularLocation>
        <location evidence="1">Membrane</location>
        <topology evidence="1">Multi-pass membrane protein</topology>
    </subcellularLocation>
</comment>
<evidence type="ECO:0000313" key="8">
    <source>
        <dbReference type="Proteomes" id="UP000825935"/>
    </source>
</evidence>
<organism evidence="7 8">
    <name type="scientific">Ceratopteris richardii</name>
    <name type="common">Triangle waterfern</name>
    <dbReference type="NCBI Taxonomy" id="49495"/>
    <lineage>
        <taxon>Eukaryota</taxon>
        <taxon>Viridiplantae</taxon>
        <taxon>Streptophyta</taxon>
        <taxon>Embryophyta</taxon>
        <taxon>Tracheophyta</taxon>
        <taxon>Polypodiopsida</taxon>
        <taxon>Polypodiidae</taxon>
        <taxon>Polypodiales</taxon>
        <taxon>Pteridineae</taxon>
        <taxon>Pteridaceae</taxon>
        <taxon>Parkerioideae</taxon>
        <taxon>Ceratopteris</taxon>
    </lineage>
</organism>
<evidence type="ECO:0000313" key="7">
    <source>
        <dbReference type="EMBL" id="KAH7277005.1"/>
    </source>
</evidence>
<sequence>MGPGGLARQTTRGSRFSFLLLQDILALASNGPFCGFVDEAIIFRANSSGPTTSEYTQKLAGRVTKNSMITVALGRIPGLEFSTSSPDSLLTEIPHLANTVRSAFPEHGGCVIQEHVLEFYLLRNHFEDDILTKLELHVDENEYELDQGGYKVKQQRLVDRLFSNMQLRLQRLLQVLSHGEQIVPRLKEKLDSRRWLIEQDAAAIETLVGRLQKQKENAGFLAARINALQAGLDTWQSEQINKRLYYISFSSIIFLPMSIVTSVFGMNVGGIPWTEQWTPQPTYGFRNVVLLCAAILLSILGFFSAGSIYNYARKLWSSDSIKRVTDRSFSWKLAQRNRQKPYDYIRL</sequence>
<keyword evidence="6" id="KW-0732">Signal</keyword>
<evidence type="ECO:0000256" key="1">
    <source>
        <dbReference type="ARBA" id="ARBA00004141"/>
    </source>
</evidence>
<comment type="caution">
    <text evidence="7">The sequence shown here is derived from an EMBL/GenBank/DDBJ whole genome shotgun (WGS) entry which is preliminary data.</text>
</comment>
<feature type="transmembrane region" description="Helical" evidence="5">
    <location>
        <begin position="288"/>
        <end position="312"/>
    </location>
</feature>
<feature type="transmembrane region" description="Helical" evidence="5">
    <location>
        <begin position="244"/>
        <end position="268"/>
    </location>
</feature>
<evidence type="ECO:0000256" key="6">
    <source>
        <dbReference type="SAM" id="SignalP"/>
    </source>
</evidence>
<evidence type="ECO:0000256" key="4">
    <source>
        <dbReference type="ARBA" id="ARBA00023136"/>
    </source>
</evidence>
<keyword evidence="8" id="KW-1185">Reference proteome</keyword>
<feature type="chain" id="PRO_5035752095" evidence="6">
    <location>
        <begin position="29"/>
        <end position="347"/>
    </location>
</feature>
<dbReference type="PANTHER" id="PTHR47468:SF1">
    <property type="entry name" value="OS08G0130000 PROTEIN"/>
    <property type="match status" value="1"/>
</dbReference>
<dbReference type="InterPro" id="IPR045863">
    <property type="entry name" value="CorA_TM1_TM2"/>
</dbReference>
<dbReference type="InterPro" id="IPR002523">
    <property type="entry name" value="MgTranspt_CorA/ZnTranspt_ZntB"/>
</dbReference>
<dbReference type="EMBL" id="CM035444">
    <property type="protein sequence ID" value="KAH7277005.1"/>
    <property type="molecule type" value="Genomic_DNA"/>
</dbReference>
<evidence type="ECO:0000256" key="2">
    <source>
        <dbReference type="ARBA" id="ARBA00022692"/>
    </source>
</evidence>
<reference evidence="7" key="1">
    <citation type="submission" date="2021-08" db="EMBL/GenBank/DDBJ databases">
        <title>WGS assembly of Ceratopteris richardii.</title>
        <authorList>
            <person name="Marchant D.B."/>
            <person name="Chen G."/>
            <person name="Jenkins J."/>
            <person name="Shu S."/>
            <person name="Leebens-Mack J."/>
            <person name="Grimwood J."/>
            <person name="Schmutz J."/>
            <person name="Soltis P."/>
            <person name="Soltis D."/>
            <person name="Chen Z.-H."/>
        </authorList>
    </citation>
    <scope>NUCLEOTIDE SEQUENCE</scope>
    <source>
        <strain evidence="7">Whitten #5841</strain>
        <tissue evidence="7">Leaf</tissue>
    </source>
</reference>
<dbReference type="AlphaFoldDB" id="A0A8T2PZY8"/>
<keyword evidence="2 5" id="KW-0812">Transmembrane</keyword>
<accession>A0A8T2PZY8</accession>
<dbReference type="Proteomes" id="UP000825935">
    <property type="component" value="Chromosome 39"/>
</dbReference>
<dbReference type="PANTHER" id="PTHR47468">
    <property type="entry name" value="OS08G0130000 PROTEIN"/>
    <property type="match status" value="1"/>
</dbReference>
<gene>
    <name evidence="7" type="ORF">KP509_39G030000</name>
</gene>